<accession>A0A915IYZ1</accession>
<dbReference type="Proteomes" id="UP000887565">
    <property type="component" value="Unplaced"/>
</dbReference>
<dbReference type="PANTHER" id="PTHR43802">
    <property type="entry name" value="ENOYL-COA HYDRATASE"/>
    <property type="match status" value="1"/>
</dbReference>
<dbReference type="SUPFAM" id="SSF52096">
    <property type="entry name" value="ClpP/crotonase"/>
    <property type="match status" value="1"/>
</dbReference>
<dbReference type="OMA" id="NPVICAI"/>
<dbReference type="InterPro" id="IPR001753">
    <property type="entry name" value="Enoyl-CoA_hydra/iso"/>
</dbReference>
<dbReference type="AlphaFoldDB" id="A0A915IYZ1"/>
<name>A0A915IYZ1_ROMCU</name>
<dbReference type="Pfam" id="PF00378">
    <property type="entry name" value="ECH_1"/>
    <property type="match status" value="1"/>
</dbReference>
<reference evidence="3" key="1">
    <citation type="submission" date="2022-11" db="UniProtKB">
        <authorList>
            <consortium name="WormBaseParasite"/>
        </authorList>
    </citation>
    <scope>IDENTIFICATION</scope>
</reference>
<keyword evidence="2" id="KW-1185">Reference proteome</keyword>
<protein>
    <submittedName>
        <fullName evidence="3">Enoyl-CoA hydratase</fullName>
    </submittedName>
</protein>
<dbReference type="Gene3D" id="3.90.226.10">
    <property type="entry name" value="2-enoyl-CoA Hydratase, Chain A, domain 1"/>
    <property type="match status" value="1"/>
</dbReference>
<organism evidence="2 3">
    <name type="scientific">Romanomermis culicivorax</name>
    <name type="common">Nematode worm</name>
    <dbReference type="NCBI Taxonomy" id="13658"/>
    <lineage>
        <taxon>Eukaryota</taxon>
        <taxon>Metazoa</taxon>
        <taxon>Ecdysozoa</taxon>
        <taxon>Nematoda</taxon>
        <taxon>Enoplea</taxon>
        <taxon>Dorylaimia</taxon>
        <taxon>Mermithida</taxon>
        <taxon>Mermithoidea</taxon>
        <taxon>Mermithidae</taxon>
        <taxon>Romanomermis</taxon>
    </lineage>
</organism>
<proteinExistence type="inferred from homology"/>
<dbReference type="WBParaSite" id="nRc.2.0.1.t18928-RA">
    <property type="protein sequence ID" value="nRc.2.0.1.t18928-RA"/>
    <property type="gene ID" value="nRc.2.0.1.g18928"/>
</dbReference>
<dbReference type="PANTHER" id="PTHR43802:SF1">
    <property type="entry name" value="IP11341P-RELATED"/>
    <property type="match status" value="1"/>
</dbReference>
<evidence type="ECO:0000313" key="3">
    <source>
        <dbReference type="WBParaSite" id="nRc.2.0.1.t18928-RA"/>
    </source>
</evidence>
<evidence type="ECO:0000256" key="1">
    <source>
        <dbReference type="ARBA" id="ARBA00005254"/>
    </source>
</evidence>
<sequence length="168" mass="18185">MNEIATVGCNFRTMDLDMKRSKPLIAALEGYVVGSGLELALFCDIRIASENVSFGFLNRRYGLPLVDGGTVRLPQLIGLSRAIDLILTGRCLDAKVALEWGLVHKVVTVGAVLGQAFSLASTLCNFPNDAIKADLESVIHACSKNISQDDALNYEKENSRKAFPQGVK</sequence>
<dbReference type="CDD" id="cd06558">
    <property type="entry name" value="crotonase-like"/>
    <property type="match status" value="1"/>
</dbReference>
<comment type="similarity">
    <text evidence="1">Belongs to the enoyl-CoA hydratase/isomerase family.</text>
</comment>
<dbReference type="InterPro" id="IPR029045">
    <property type="entry name" value="ClpP/crotonase-like_dom_sf"/>
</dbReference>
<evidence type="ECO:0000313" key="2">
    <source>
        <dbReference type="Proteomes" id="UP000887565"/>
    </source>
</evidence>